<evidence type="ECO:0000259" key="10">
    <source>
        <dbReference type="Pfam" id="PF04290"/>
    </source>
</evidence>
<keyword evidence="7 9" id="KW-0472">Membrane</keyword>
<dbReference type="InterPro" id="IPR007387">
    <property type="entry name" value="TRAP_DctQ"/>
</dbReference>
<evidence type="ECO:0000256" key="7">
    <source>
        <dbReference type="ARBA" id="ARBA00023136"/>
    </source>
</evidence>
<feature type="domain" description="Tripartite ATP-independent periplasmic transporters DctQ component" evidence="10">
    <location>
        <begin position="28"/>
        <end position="161"/>
    </location>
</feature>
<keyword evidence="12" id="KW-1185">Reference proteome</keyword>
<name>A0A1H6LVD7_9RHOB</name>
<evidence type="ECO:0000256" key="8">
    <source>
        <dbReference type="ARBA" id="ARBA00038436"/>
    </source>
</evidence>
<keyword evidence="5 9" id="KW-0812">Transmembrane</keyword>
<comment type="function">
    <text evidence="9">Part of the tripartite ATP-independent periplasmic (TRAP) transport system.</text>
</comment>
<comment type="subunit">
    <text evidence="9">The complex comprises the extracytoplasmic solute receptor protein and the two transmembrane proteins.</text>
</comment>
<evidence type="ECO:0000256" key="2">
    <source>
        <dbReference type="ARBA" id="ARBA00022448"/>
    </source>
</evidence>
<dbReference type="Proteomes" id="UP000199125">
    <property type="component" value="Unassembled WGS sequence"/>
</dbReference>
<dbReference type="AlphaFoldDB" id="A0A1H6LVD7"/>
<comment type="subcellular location">
    <subcellularLocation>
        <location evidence="1 9">Cell inner membrane</location>
        <topology evidence="1 9">Multi-pass membrane protein</topology>
    </subcellularLocation>
</comment>
<dbReference type="PANTHER" id="PTHR35011">
    <property type="entry name" value="2,3-DIKETO-L-GULONATE TRAP TRANSPORTER SMALL PERMEASE PROTEIN YIAM"/>
    <property type="match status" value="1"/>
</dbReference>
<dbReference type="GO" id="GO:0022857">
    <property type="term" value="F:transmembrane transporter activity"/>
    <property type="evidence" value="ECO:0007669"/>
    <property type="project" value="UniProtKB-UniRule"/>
</dbReference>
<keyword evidence="3" id="KW-1003">Cell membrane</keyword>
<dbReference type="RefSeq" id="WP_090847142.1">
    <property type="nucleotide sequence ID" value="NZ_FNXG01000002.1"/>
</dbReference>
<feature type="transmembrane region" description="Helical" evidence="9">
    <location>
        <begin position="12"/>
        <end position="33"/>
    </location>
</feature>
<dbReference type="STRING" id="65735.SAMN04488075_1650"/>
<protein>
    <recommendedName>
        <fullName evidence="9">TRAP transporter small permease protein</fullName>
    </recommendedName>
</protein>
<organism evidence="11 12">
    <name type="scientific">Paracoccus alkenifer</name>
    <dbReference type="NCBI Taxonomy" id="65735"/>
    <lineage>
        <taxon>Bacteria</taxon>
        <taxon>Pseudomonadati</taxon>
        <taxon>Pseudomonadota</taxon>
        <taxon>Alphaproteobacteria</taxon>
        <taxon>Rhodobacterales</taxon>
        <taxon>Paracoccaceae</taxon>
        <taxon>Paracoccus</taxon>
    </lineage>
</organism>
<evidence type="ECO:0000256" key="6">
    <source>
        <dbReference type="ARBA" id="ARBA00022989"/>
    </source>
</evidence>
<dbReference type="InterPro" id="IPR055348">
    <property type="entry name" value="DctQ"/>
</dbReference>
<proteinExistence type="inferred from homology"/>
<keyword evidence="2 9" id="KW-0813">Transport</keyword>
<evidence type="ECO:0000256" key="1">
    <source>
        <dbReference type="ARBA" id="ARBA00004429"/>
    </source>
</evidence>
<keyword evidence="4 9" id="KW-0997">Cell inner membrane</keyword>
<accession>A0A1H6LVD7</accession>
<evidence type="ECO:0000256" key="9">
    <source>
        <dbReference type="RuleBase" id="RU369079"/>
    </source>
</evidence>
<gene>
    <name evidence="11" type="ORF">SAMN04488075_1650</name>
</gene>
<keyword evidence="6 9" id="KW-1133">Transmembrane helix</keyword>
<dbReference type="GO" id="GO:0015740">
    <property type="term" value="P:C4-dicarboxylate transport"/>
    <property type="evidence" value="ECO:0007669"/>
    <property type="project" value="TreeGrafter"/>
</dbReference>
<feature type="transmembrane region" description="Helical" evidence="9">
    <location>
        <begin position="132"/>
        <end position="154"/>
    </location>
</feature>
<comment type="similarity">
    <text evidence="8 9">Belongs to the TRAP transporter small permease family.</text>
</comment>
<feature type="transmembrane region" description="Helical" evidence="9">
    <location>
        <begin position="89"/>
        <end position="112"/>
    </location>
</feature>
<dbReference type="PANTHER" id="PTHR35011:SF10">
    <property type="entry name" value="TRAP TRANSPORTER SMALL PERMEASE PROTEIN"/>
    <property type="match status" value="1"/>
</dbReference>
<evidence type="ECO:0000313" key="11">
    <source>
        <dbReference type="EMBL" id="SEH89017.1"/>
    </source>
</evidence>
<dbReference type="Pfam" id="PF04290">
    <property type="entry name" value="DctQ"/>
    <property type="match status" value="1"/>
</dbReference>
<feature type="transmembrane region" description="Helical" evidence="9">
    <location>
        <begin position="45"/>
        <end position="68"/>
    </location>
</feature>
<evidence type="ECO:0000256" key="4">
    <source>
        <dbReference type="ARBA" id="ARBA00022519"/>
    </source>
</evidence>
<evidence type="ECO:0000256" key="3">
    <source>
        <dbReference type="ARBA" id="ARBA00022475"/>
    </source>
</evidence>
<sequence length="173" mass="19203">MLNFLIRFANGVSWCAFQLAGVAAVILTAAMVYEVLARYIFAAPTVWAFDIAYMANGAVFLLGIAFVLREDAHIRIDVLRSRLPARFNHAVQGGLYLLVLAPFFGMLFWIAASHTLRAWRTGEVETVSPWAPLVWPFYLCIAIGLFAMALQLAVEGLRAVRDLRSAAPKDCPR</sequence>
<dbReference type="GO" id="GO:0005886">
    <property type="term" value="C:plasma membrane"/>
    <property type="evidence" value="ECO:0007669"/>
    <property type="project" value="UniProtKB-SubCell"/>
</dbReference>
<dbReference type="EMBL" id="FNXG01000002">
    <property type="protein sequence ID" value="SEH89017.1"/>
    <property type="molecule type" value="Genomic_DNA"/>
</dbReference>
<reference evidence="12" key="1">
    <citation type="submission" date="2016-10" db="EMBL/GenBank/DDBJ databases">
        <authorList>
            <person name="Varghese N."/>
            <person name="Submissions S."/>
        </authorList>
    </citation>
    <scope>NUCLEOTIDE SEQUENCE [LARGE SCALE GENOMIC DNA]</scope>
    <source>
        <strain evidence="12">DSM 11593</strain>
    </source>
</reference>
<dbReference type="OrthoDB" id="4250245at2"/>
<evidence type="ECO:0000256" key="5">
    <source>
        <dbReference type="ARBA" id="ARBA00022692"/>
    </source>
</evidence>
<evidence type="ECO:0000313" key="12">
    <source>
        <dbReference type="Proteomes" id="UP000199125"/>
    </source>
</evidence>